<dbReference type="InterPro" id="IPR058781">
    <property type="entry name" value="HH_AprE-like"/>
</dbReference>
<keyword evidence="7 9" id="KW-1133">Transmembrane helix</keyword>
<dbReference type="RefSeq" id="WP_124966765.1">
    <property type="nucleotide sequence ID" value="NZ_RRAZ01000053.1"/>
</dbReference>
<keyword evidence="8 9" id="KW-0472">Membrane</keyword>
<dbReference type="InterPro" id="IPR010129">
    <property type="entry name" value="T1SS_HlyD"/>
</dbReference>
<keyword evidence="3 9" id="KW-0813">Transport</keyword>
<dbReference type="AlphaFoldDB" id="A0A3P3D619"/>
<dbReference type="GO" id="GO:0015031">
    <property type="term" value="P:protein transport"/>
    <property type="evidence" value="ECO:0007669"/>
    <property type="project" value="InterPro"/>
</dbReference>
<evidence type="ECO:0000256" key="3">
    <source>
        <dbReference type="ARBA" id="ARBA00022448"/>
    </source>
</evidence>
<evidence type="ECO:0000256" key="8">
    <source>
        <dbReference type="ARBA" id="ARBA00023136"/>
    </source>
</evidence>
<feature type="domain" description="AprE-like beta-barrel" evidence="12">
    <location>
        <begin position="325"/>
        <end position="416"/>
    </location>
</feature>
<keyword evidence="14" id="KW-1185">Reference proteome</keyword>
<keyword evidence="5 9" id="KW-0997">Cell inner membrane</keyword>
<dbReference type="NCBIfam" id="TIGR01843">
    <property type="entry name" value="type_I_hlyD"/>
    <property type="match status" value="1"/>
</dbReference>
<comment type="subcellular location">
    <subcellularLocation>
        <location evidence="1 9">Cell inner membrane</location>
        <topology evidence="1 9">Single-pass membrane protein</topology>
    </subcellularLocation>
</comment>
<evidence type="ECO:0000256" key="10">
    <source>
        <dbReference type="SAM" id="Coils"/>
    </source>
</evidence>
<dbReference type="OrthoDB" id="9810980at2"/>
<name>A0A3P3D619_9RHOB</name>
<organism evidence="13 14">
    <name type="scientific">Falsigemmobacter faecalis</name>
    <dbReference type="NCBI Taxonomy" id="2488730"/>
    <lineage>
        <taxon>Bacteria</taxon>
        <taxon>Pseudomonadati</taxon>
        <taxon>Pseudomonadota</taxon>
        <taxon>Alphaproteobacteria</taxon>
        <taxon>Rhodobacterales</taxon>
        <taxon>Paracoccaceae</taxon>
        <taxon>Falsigemmobacter</taxon>
    </lineage>
</organism>
<evidence type="ECO:0000313" key="14">
    <source>
        <dbReference type="Proteomes" id="UP000282125"/>
    </source>
</evidence>
<dbReference type="InterPro" id="IPR050739">
    <property type="entry name" value="MFP"/>
</dbReference>
<feature type="coiled-coil region" evidence="10">
    <location>
        <begin position="154"/>
        <end position="181"/>
    </location>
</feature>
<evidence type="ECO:0000259" key="11">
    <source>
        <dbReference type="Pfam" id="PF25994"/>
    </source>
</evidence>
<keyword evidence="4 9" id="KW-1003">Cell membrane</keyword>
<gene>
    <name evidence="13" type="ORF">EG244_19160</name>
</gene>
<dbReference type="GO" id="GO:0005886">
    <property type="term" value="C:plasma membrane"/>
    <property type="evidence" value="ECO:0007669"/>
    <property type="project" value="UniProtKB-SubCell"/>
</dbReference>
<evidence type="ECO:0000256" key="6">
    <source>
        <dbReference type="ARBA" id="ARBA00022692"/>
    </source>
</evidence>
<evidence type="ECO:0000256" key="9">
    <source>
        <dbReference type="RuleBase" id="RU365093"/>
    </source>
</evidence>
<feature type="domain" description="AprE-like long alpha-helical hairpin" evidence="11">
    <location>
        <begin position="93"/>
        <end position="282"/>
    </location>
</feature>
<dbReference type="Proteomes" id="UP000282125">
    <property type="component" value="Unassembled WGS sequence"/>
</dbReference>
<evidence type="ECO:0000256" key="5">
    <source>
        <dbReference type="ARBA" id="ARBA00022519"/>
    </source>
</evidence>
<evidence type="ECO:0000256" key="2">
    <source>
        <dbReference type="ARBA" id="ARBA00009477"/>
    </source>
</evidence>
<evidence type="ECO:0000259" key="12">
    <source>
        <dbReference type="Pfam" id="PF26002"/>
    </source>
</evidence>
<dbReference type="Gene3D" id="2.40.50.100">
    <property type="match status" value="1"/>
</dbReference>
<feature type="coiled-coil region" evidence="10">
    <location>
        <begin position="227"/>
        <end position="290"/>
    </location>
</feature>
<dbReference type="PANTHER" id="PTHR30386:SF17">
    <property type="entry name" value="ALKALINE PROTEASE SECRETION PROTEIN APRE"/>
    <property type="match status" value="1"/>
</dbReference>
<proteinExistence type="inferred from homology"/>
<keyword evidence="10" id="KW-0175">Coiled coil</keyword>
<comment type="caution">
    <text evidence="13">The sequence shown here is derived from an EMBL/GenBank/DDBJ whole genome shotgun (WGS) entry which is preliminary data.</text>
</comment>
<protein>
    <recommendedName>
        <fullName evidence="9">Membrane fusion protein (MFP) family protein</fullName>
    </recommendedName>
</protein>
<reference evidence="13 14" key="1">
    <citation type="submission" date="2018-11" db="EMBL/GenBank/DDBJ databases">
        <title>Gemmobacter sp. nov., YIM 102744-1 draft genome.</title>
        <authorList>
            <person name="Li G."/>
            <person name="Jiang Y."/>
        </authorList>
    </citation>
    <scope>NUCLEOTIDE SEQUENCE [LARGE SCALE GENOMIC DNA]</scope>
    <source>
        <strain evidence="13 14">YIM 102744-1</strain>
    </source>
</reference>
<dbReference type="Gene3D" id="2.40.30.170">
    <property type="match status" value="1"/>
</dbReference>
<evidence type="ECO:0000256" key="7">
    <source>
        <dbReference type="ARBA" id="ARBA00022989"/>
    </source>
</evidence>
<dbReference type="Pfam" id="PF25994">
    <property type="entry name" value="HH_AprE"/>
    <property type="match status" value="1"/>
</dbReference>
<dbReference type="Pfam" id="PF26002">
    <property type="entry name" value="Beta-barrel_AprE"/>
    <property type="match status" value="1"/>
</dbReference>
<sequence>MSRVEWYSEVPFGVARHALAGFGLMVLCIGGFGWWAFQAPLAAAVISAGSFVATGQNQIVQHLEGGIIQSFEVREGDEVKAGQILLRLDETAARATRRELYLRSIRLQAIQARLLASASEAGELVYPAALTGLDDDPEIAASLQAQFPAFLAQKTSLSNDIGQVERNIEALLARRRGYTRQIESYSQISSIFAAELKDKEALFTRGLTARDTVTVLQRAALDASGQLGRLEAEIEEIDRMNEKYATQIDAVRDKYREATLTELQSVEAELESVRENIRKAEKVLERTELRAPVTGTVVRLHYHTPGGVIEPGRVIAELLPADAPLIAESYVQRNDIDAVRAGQPAAVRLVGLNQRTTPILEGRVDYVSADAVSQTAGSTSREVYVVRVSLDPRELARLPHVTLKSGMPVEIMIRTEERSFAQYIIRPVLDSMNRAFREQ</sequence>
<accession>A0A3P3D619</accession>
<dbReference type="InterPro" id="IPR058982">
    <property type="entry name" value="Beta-barrel_AprE"/>
</dbReference>
<dbReference type="SUPFAM" id="SSF58100">
    <property type="entry name" value="Bacterial hemolysins"/>
    <property type="match status" value="1"/>
</dbReference>
<dbReference type="PRINTS" id="PR01490">
    <property type="entry name" value="RTXTOXIND"/>
</dbReference>
<evidence type="ECO:0000313" key="13">
    <source>
        <dbReference type="EMBL" id="RRH68862.1"/>
    </source>
</evidence>
<keyword evidence="6 9" id="KW-0812">Transmembrane</keyword>
<dbReference type="EMBL" id="RRAZ01000053">
    <property type="protein sequence ID" value="RRH68862.1"/>
    <property type="molecule type" value="Genomic_DNA"/>
</dbReference>
<comment type="similarity">
    <text evidence="2 9">Belongs to the membrane fusion protein (MFP) (TC 8.A.1) family.</text>
</comment>
<dbReference type="PANTHER" id="PTHR30386">
    <property type="entry name" value="MEMBRANE FUSION SUBUNIT OF EMRAB-TOLC MULTIDRUG EFFLUX PUMP"/>
    <property type="match status" value="1"/>
</dbReference>
<evidence type="ECO:0000256" key="1">
    <source>
        <dbReference type="ARBA" id="ARBA00004377"/>
    </source>
</evidence>
<evidence type="ECO:0000256" key="4">
    <source>
        <dbReference type="ARBA" id="ARBA00022475"/>
    </source>
</evidence>
<feature type="transmembrane region" description="Helical" evidence="9">
    <location>
        <begin position="12"/>
        <end position="37"/>
    </location>
</feature>